<sequence>MESKDSIKTSVSPMQKKGRFMYVDGKLFWVPNSFELVYKKVNINGKNIPFPFGFKRKSPEKCELN</sequence>
<dbReference type="Proteomes" id="UP000226592">
    <property type="component" value="Unassembled WGS sequence"/>
</dbReference>
<gene>
    <name evidence="1" type="ORF">CL943_02510</name>
</gene>
<evidence type="ECO:0000313" key="1">
    <source>
        <dbReference type="EMBL" id="MAG22152.1"/>
    </source>
</evidence>
<name>A0A2D6M153_9ARCH</name>
<dbReference type="EMBL" id="NZBU01000008">
    <property type="protein sequence ID" value="MAG22152.1"/>
    <property type="molecule type" value="Genomic_DNA"/>
</dbReference>
<comment type="caution">
    <text evidence="1">The sequence shown here is derived from an EMBL/GenBank/DDBJ whole genome shotgun (WGS) entry which is preliminary data.</text>
</comment>
<accession>A0A2D6M153</accession>
<reference evidence="2" key="1">
    <citation type="submission" date="2017-09" db="EMBL/GenBank/DDBJ databases">
        <title>The Reconstruction of 2,631 Draft Metagenome-Assembled Genomes from the Global Oceans.</title>
        <authorList>
            <person name="Tully B.J."/>
            <person name="Graham E.D."/>
            <person name="Heidelberg J.F."/>
        </authorList>
    </citation>
    <scope>NUCLEOTIDE SEQUENCE [LARGE SCALE GENOMIC DNA]</scope>
</reference>
<proteinExistence type="predicted"/>
<organism evidence="1 2">
    <name type="scientific">Candidatus Iainarchaeum sp</name>
    <dbReference type="NCBI Taxonomy" id="3101447"/>
    <lineage>
        <taxon>Archaea</taxon>
        <taxon>Candidatus Iainarchaeota</taxon>
        <taxon>Candidatus Iainarchaeia</taxon>
        <taxon>Candidatus Iainarchaeales</taxon>
        <taxon>Candidatus Iainarchaeaceae</taxon>
        <taxon>Candidatus Iainarchaeum</taxon>
    </lineage>
</organism>
<protein>
    <submittedName>
        <fullName evidence="1">Uncharacterized protein</fullName>
    </submittedName>
</protein>
<evidence type="ECO:0000313" key="2">
    <source>
        <dbReference type="Proteomes" id="UP000226592"/>
    </source>
</evidence>
<dbReference type="AlphaFoldDB" id="A0A2D6M153"/>